<proteinExistence type="inferred from homology"/>
<evidence type="ECO:0000256" key="3">
    <source>
        <dbReference type="ARBA" id="ARBA00022573"/>
    </source>
</evidence>
<evidence type="ECO:0000256" key="2">
    <source>
        <dbReference type="ARBA" id="ARBA00009774"/>
    </source>
</evidence>
<organism evidence="6">
    <name type="scientific">hydrocarbon metagenome</name>
    <dbReference type="NCBI Taxonomy" id="938273"/>
    <lineage>
        <taxon>unclassified sequences</taxon>
        <taxon>metagenomes</taxon>
        <taxon>ecological metagenomes</taxon>
    </lineage>
</organism>
<reference evidence="6" key="1">
    <citation type="journal article" date="2015" name="Proc. Natl. Acad. Sci. U.S.A.">
        <title>Networks of energetic and metabolic interactions define dynamics in microbial communities.</title>
        <authorList>
            <person name="Embree M."/>
            <person name="Liu J.K."/>
            <person name="Al-Bassam M.M."/>
            <person name="Zengler K."/>
        </authorList>
    </citation>
    <scope>NUCLEOTIDE SEQUENCE</scope>
</reference>
<dbReference type="PANTHER" id="PTHR43588">
    <property type="entry name" value="COBALT-PRECORRIN-8 METHYLMUTASE"/>
    <property type="match status" value="1"/>
</dbReference>
<dbReference type="Gene3D" id="3.40.50.10230">
    <property type="entry name" value="Cobalamin biosynthesis CobH/CbiC, precorrin-8X methylmutase"/>
    <property type="match status" value="1"/>
</dbReference>
<protein>
    <submittedName>
        <fullName evidence="6">Cobalt-precorrin-8x methylmutase</fullName>
        <ecNumber evidence="6">5.4.99.61</ecNumber>
    </submittedName>
</protein>
<evidence type="ECO:0000313" key="6">
    <source>
        <dbReference type="EMBL" id="KUG28722.1"/>
    </source>
</evidence>
<name>A0A0W8G6T8_9ZZZZ</name>
<dbReference type="InterPro" id="IPR003722">
    <property type="entry name" value="Cbl_synth_CobH/CbiC"/>
</dbReference>
<dbReference type="PANTHER" id="PTHR43588:SF1">
    <property type="entry name" value="COBALT-PRECORRIN-8 METHYLMUTASE"/>
    <property type="match status" value="1"/>
</dbReference>
<evidence type="ECO:0000259" key="5">
    <source>
        <dbReference type="Pfam" id="PF02570"/>
    </source>
</evidence>
<comment type="similarity">
    <text evidence="2">Belongs to the CobH/CbiC family.</text>
</comment>
<dbReference type="SUPFAM" id="SSF63965">
    <property type="entry name" value="Precorrin-8X methylmutase CbiC/CobH"/>
    <property type="match status" value="1"/>
</dbReference>
<dbReference type="AlphaFoldDB" id="A0A0W8G6T8"/>
<comment type="pathway">
    <text evidence="1">Cofactor biosynthesis; adenosylcobalamin biosynthesis.</text>
</comment>
<evidence type="ECO:0000256" key="4">
    <source>
        <dbReference type="ARBA" id="ARBA00023235"/>
    </source>
</evidence>
<dbReference type="UniPathway" id="UPA00148"/>
<gene>
    <name evidence="6" type="ORF">ASZ90_001400</name>
</gene>
<dbReference type="GO" id="GO:0016993">
    <property type="term" value="F:precorrin-8X methylmutase activity"/>
    <property type="evidence" value="ECO:0007669"/>
    <property type="project" value="UniProtKB-EC"/>
</dbReference>
<feature type="domain" description="Cobalamin biosynthesis precorrin-8X methylmutase CobH/CbiC" evidence="5">
    <location>
        <begin position="19"/>
        <end position="230"/>
    </location>
</feature>
<dbReference type="EMBL" id="LNQE01000188">
    <property type="protein sequence ID" value="KUG28722.1"/>
    <property type="molecule type" value="Genomic_DNA"/>
</dbReference>
<keyword evidence="4 6" id="KW-0413">Isomerase</keyword>
<accession>A0A0W8G6T8</accession>
<comment type="caution">
    <text evidence="6">The sequence shown here is derived from an EMBL/GenBank/DDBJ whole genome shotgun (WGS) entry which is preliminary data.</text>
</comment>
<dbReference type="EC" id="5.4.99.61" evidence="6"/>
<dbReference type="Pfam" id="PF02570">
    <property type="entry name" value="CbiC"/>
    <property type="match status" value="1"/>
</dbReference>
<evidence type="ECO:0000256" key="1">
    <source>
        <dbReference type="ARBA" id="ARBA00004953"/>
    </source>
</evidence>
<dbReference type="InterPro" id="IPR036588">
    <property type="entry name" value="CobH/CbiC_sf"/>
</dbReference>
<dbReference type="GO" id="GO:0009236">
    <property type="term" value="P:cobalamin biosynthetic process"/>
    <property type="evidence" value="ECO:0007669"/>
    <property type="project" value="UniProtKB-UniPathway"/>
</dbReference>
<sequence>MDDPTPPHAPLQPHYLPDDIERASLAIIDAEVSEPRPFAGAQWEVVRRMIHATADFELLSLVRFHPRAVESGLAALAAGAVIVTDTRMACMGIPKRRLAPLGCRVTCLIDDPRAAQAAGSEAATRTAAAVDLAVDLAAGPGIVDGTAGAPVIFVIGNAPTALLRLLDHMRSGRIRPALVAGMPVGFVNAAQSKAILADFGESARGVPYLTVIGRKGGSTSAAAAVNALLELALRDKARGKTARGVP</sequence>
<keyword evidence="3" id="KW-0169">Cobalamin biosynthesis</keyword>